<keyword evidence="3" id="KW-1185">Reference proteome</keyword>
<organism evidence="2 3">
    <name type="scientific">Mesobacillus selenatarsenatis (strain DSM 18680 / JCM 14380 / FERM P-15431 / SF-1)</name>
    <dbReference type="NCBI Taxonomy" id="1321606"/>
    <lineage>
        <taxon>Bacteria</taxon>
        <taxon>Bacillati</taxon>
        <taxon>Bacillota</taxon>
        <taxon>Bacilli</taxon>
        <taxon>Bacillales</taxon>
        <taxon>Bacillaceae</taxon>
        <taxon>Mesobacillus</taxon>
    </lineage>
</organism>
<sequence length="56" mass="6370">MERLGILAEMFVEDVNKEDSMVVELFGTIVNFLFKVLQLAGIPFLVYVLLEFAGLF</sequence>
<keyword evidence="1" id="KW-1133">Transmembrane helix</keyword>
<comment type="caution">
    <text evidence="2">The sequence shown here is derived from an EMBL/GenBank/DDBJ whole genome shotgun (WGS) entry which is preliminary data.</text>
</comment>
<dbReference type="Proteomes" id="UP000031014">
    <property type="component" value="Unassembled WGS sequence"/>
</dbReference>
<reference evidence="2 3" key="1">
    <citation type="submission" date="2013-06" db="EMBL/GenBank/DDBJ databases">
        <title>Whole genome shotgun sequence of Bacillus selenatarsenatis SF-1.</title>
        <authorList>
            <person name="Kuroda M."/>
            <person name="Sei K."/>
            <person name="Yamashita M."/>
            <person name="Ike M."/>
        </authorList>
    </citation>
    <scope>NUCLEOTIDE SEQUENCE [LARGE SCALE GENOMIC DNA]</scope>
    <source>
        <strain evidence="2 3">SF-1</strain>
    </source>
</reference>
<keyword evidence="1" id="KW-0472">Membrane</keyword>
<accession>A0A0A8XF51</accession>
<proteinExistence type="predicted"/>
<dbReference type="EMBL" id="BASE01000138">
    <property type="protein sequence ID" value="GAM16766.1"/>
    <property type="molecule type" value="Genomic_DNA"/>
</dbReference>
<feature type="transmembrane region" description="Helical" evidence="1">
    <location>
        <begin position="25"/>
        <end position="50"/>
    </location>
</feature>
<protein>
    <submittedName>
        <fullName evidence="2">Uncharacterized protein</fullName>
    </submittedName>
</protein>
<evidence type="ECO:0000313" key="3">
    <source>
        <dbReference type="Proteomes" id="UP000031014"/>
    </source>
</evidence>
<dbReference type="AlphaFoldDB" id="A0A0A8XF51"/>
<keyword evidence="1" id="KW-0812">Transmembrane</keyword>
<name>A0A0A8XF51_MESS1</name>
<dbReference type="RefSeq" id="WP_198135680.1">
    <property type="nucleotide sequence ID" value="NZ_BASE01000138.1"/>
</dbReference>
<gene>
    <name evidence="2" type="ORF">SAMD00020551_4996</name>
</gene>
<evidence type="ECO:0000256" key="1">
    <source>
        <dbReference type="SAM" id="Phobius"/>
    </source>
</evidence>
<evidence type="ECO:0000313" key="2">
    <source>
        <dbReference type="EMBL" id="GAM16766.1"/>
    </source>
</evidence>